<feature type="chain" id="PRO_5020737419" description="Ig-like domain-containing protein" evidence="1">
    <location>
        <begin position="21"/>
        <end position="850"/>
    </location>
</feature>
<dbReference type="OrthoDB" id="1652165at2"/>
<sequence>MKKALLLLLTTLAYSVTASAQCTITGATVNSSTLTCTSLASCTTIYLGDGTNSTVLNINANLDLTCLGAIQFIIRNNANIDFSNGNYDLSFAANSSIIVEPGGNLSAGTNCSASDLIKIGSVKVASCNGSGGGVLMDFPALVSGGGYNTVNTTVSTICGSGTATITAVKNPTPTASTVYKWYTVATSGSPFLTTTVSSSPYSTTYTTPVLSANTTYYVEATTGSTTTPRKAVTVTVTPTPTSPSLTPVNPTCSVSTGSITVTAPTGAGYTYSIDGSTYTNSTGSFTSVAAGTYNVTVKNSAGCVSSASNITLSVPTNTWNGTSWSTGTPPTSAQKIVFAGDYASSSDVTGCSCHVTSGTVVFTTGTTLSVVNEVKVTGGSLSFDDTASLVQTNDAAVNSGNITYRRETSPLKLYDYTYWSSPVANATLSQLATNSLCFSFSPSINNWVYQANSTTMTPGVGYIGRTPDPLLSATLKTNFVGVPNNGVVNVPIVKSAGTYNLIGNPYPSAIDVDLFLTDAANSGVVNGTVYFWTHNTSITNNNYTINDYAKYNFTGSVRTSTAALSGGVLPTGKIGAGQGFFIEANSAKANGTYTASFKNSMRVAGNNAQFFRNSNSAATSSVSGSLERHRLWLSLTDAQGAYNQMLLGYVEGATNDFDAMFDGKTMPVGNPVAIYTKVGEYDLSIQGRSLPFSENEVIPVGYSSTTNGTLTLSLDNLDGLFETQNVYLLDKVTGIYHDIKAGPVDFNTASGTFDDRFELHFTNSALGTVTPDYNAAVIVVANQNQLTVLCDAMPIAKVEVFDILGKQILSQKGLNTNHFQSGNLLVGTQALLVKITLDNDVTIIKKTLMN</sequence>
<keyword evidence="4" id="KW-1185">Reference proteome</keyword>
<evidence type="ECO:0000313" key="3">
    <source>
        <dbReference type="EMBL" id="TBX69924.1"/>
    </source>
</evidence>
<accession>A0A4Q9Z1J0</accession>
<comment type="caution">
    <text evidence="3">The sequence shown here is derived from an EMBL/GenBank/DDBJ whole genome shotgun (WGS) entry which is preliminary data.</text>
</comment>
<dbReference type="Pfam" id="PF19081">
    <property type="entry name" value="Ig_7"/>
    <property type="match status" value="1"/>
</dbReference>
<name>A0A4Q9Z1J0_9FLAO</name>
<evidence type="ECO:0000313" key="4">
    <source>
        <dbReference type="Proteomes" id="UP000293300"/>
    </source>
</evidence>
<feature type="signal peptide" evidence="1">
    <location>
        <begin position="1"/>
        <end position="20"/>
    </location>
</feature>
<feature type="domain" description="Ig-like" evidence="2">
    <location>
        <begin position="150"/>
        <end position="238"/>
    </location>
</feature>
<dbReference type="AlphaFoldDB" id="A0A4Q9Z1J0"/>
<reference evidence="3 4" key="1">
    <citation type="submission" date="2019-02" db="EMBL/GenBank/DDBJ databases">
        <title>Flavobacterium sp. RD-2-33 isolated from forest soil.</title>
        <authorList>
            <person name="Chaudhary D.K."/>
        </authorList>
    </citation>
    <scope>NUCLEOTIDE SEQUENCE [LARGE SCALE GENOMIC DNA]</scope>
    <source>
        <strain evidence="3 4">RD-2-33</strain>
    </source>
</reference>
<dbReference type="EMBL" id="SJPE01000005">
    <property type="protein sequence ID" value="TBX69924.1"/>
    <property type="molecule type" value="Genomic_DNA"/>
</dbReference>
<dbReference type="RefSeq" id="WP_131475653.1">
    <property type="nucleotide sequence ID" value="NZ_SJPE01000005.1"/>
</dbReference>
<evidence type="ECO:0000259" key="2">
    <source>
        <dbReference type="Pfam" id="PF19081"/>
    </source>
</evidence>
<dbReference type="InterPro" id="IPR044023">
    <property type="entry name" value="Ig_7"/>
</dbReference>
<protein>
    <recommendedName>
        <fullName evidence="2">Ig-like domain-containing protein</fullName>
    </recommendedName>
</protein>
<organism evidence="3 4">
    <name type="scientific">Flavobacterium silvisoli</name>
    <dbReference type="NCBI Taxonomy" id="2529433"/>
    <lineage>
        <taxon>Bacteria</taxon>
        <taxon>Pseudomonadati</taxon>
        <taxon>Bacteroidota</taxon>
        <taxon>Flavobacteriia</taxon>
        <taxon>Flavobacteriales</taxon>
        <taxon>Flavobacteriaceae</taxon>
        <taxon>Flavobacterium</taxon>
    </lineage>
</organism>
<evidence type="ECO:0000256" key="1">
    <source>
        <dbReference type="SAM" id="SignalP"/>
    </source>
</evidence>
<gene>
    <name evidence="3" type="ORF">EZL74_05775</name>
</gene>
<dbReference type="Proteomes" id="UP000293300">
    <property type="component" value="Unassembled WGS sequence"/>
</dbReference>
<proteinExistence type="predicted"/>
<keyword evidence="1" id="KW-0732">Signal</keyword>